<dbReference type="OrthoDB" id="2442307at2759"/>
<keyword evidence="3" id="KW-1185">Reference proteome</keyword>
<dbReference type="InterPro" id="IPR015915">
    <property type="entry name" value="Kelch-typ_b-propeller"/>
</dbReference>
<organism evidence="2 3">
    <name type="scientific">Glomus cerebriforme</name>
    <dbReference type="NCBI Taxonomy" id="658196"/>
    <lineage>
        <taxon>Eukaryota</taxon>
        <taxon>Fungi</taxon>
        <taxon>Fungi incertae sedis</taxon>
        <taxon>Mucoromycota</taxon>
        <taxon>Glomeromycotina</taxon>
        <taxon>Glomeromycetes</taxon>
        <taxon>Glomerales</taxon>
        <taxon>Glomeraceae</taxon>
        <taxon>Glomus</taxon>
    </lineage>
</organism>
<dbReference type="Proteomes" id="UP000265703">
    <property type="component" value="Unassembled WGS sequence"/>
</dbReference>
<dbReference type="SUPFAM" id="SSF117281">
    <property type="entry name" value="Kelch motif"/>
    <property type="match status" value="1"/>
</dbReference>
<sequence length="184" mass="21346">MTKKSLLAYFILWILLQVLVEVNCQMTPFKPRVSHSHTATIIDNKLYILGGIGLKYLVEKELFYLDFSVSFNTQNLLWKDISSIDMLPPHSSATSVKGFTYDQTMALIYTFVPQNNSWSIPKITGIQKMFLSGVIDNNRKMYLWGGCYRPDNVDCVFVNANWDYIQRDKIKFYLDLPHDLKLSL</sequence>
<evidence type="ECO:0000313" key="3">
    <source>
        <dbReference type="Proteomes" id="UP000265703"/>
    </source>
</evidence>
<feature type="signal peptide" evidence="1">
    <location>
        <begin position="1"/>
        <end position="24"/>
    </location>
</feature>
<gene>
    <name evidence="2" type="ORF">C1645_832440</name>
</gene>
<name>A0A397SK15_9GLOM</name>
<dbReference type="AlphaFoldDB" id="A0A397SK15"/>
<reference evidence="2 3" key="1">
    <citation type="submission" date="2018-06" db="EMBL/GenBank/DDBJ databases">
        <title>Comparative genomics reveals the genomic features of Rhizophagus irregularis, R. cerebriforme, R. diaphanum and Gigaspora rosea, and their symbiotic lifestyle signature.</title>
        <authorList>
            <person name="Morin E."/>
            <person name="San Clemente H."/>
            <person name="Chen E.C.H."/>
            <person name="De La Providencia I."/>
            <person name="Hainaut M."/>
            <person name="Kuo A."/>
            <person name="Kohler A."/>
            <person name="Murat C."/>
            <person name="Tang N."/>
            <person name="Roy S."/>
            <person name="Loubradou J."/>
            <person name="Henrissat B."/>
            <person name="Grigoriev I.V."/>
            <person name="Corradi N."/>
            <person name="Roux C."/>
            <person name="Martin F.M."/>
        </authorList>
    </citation>
    <scope>NUCLEOTIDE SEQUENCE [LARGE SCALE GENOMIC DNA]</scope>
    <source>
        <strain evidence="2 3">DAOM 227022</strain>
    </source>
</reference>
<proteinExistence type="predicted"/>
<dbReference type="Gene3D" id="2.120.10.80">
    <property type="entry name" value="Kelch-type beta propeller"/>
    <property type="match status" value="1"/>
</dbReference>
<evidence type="ECO:0008006" key="4">
    <source>
        <dbReference type="Google" id="ProtNLM"/>
    </source>
</evidence>
<protein>
    <recommendedName>
        <fullName evidence="4">Galactose oxidase</fullName>
    </recommendedName>
</protein>
<evidence type="ECO:0000313" key="2">
    <source>
        <dbReference type="EMBL" id="RIA84327.1"/>
    </source>
</evidence>
<comment type="caution">
    <text evidence="2">The sequence shown here is derived from an EMBL/GenBank/DDBJ whole genome shotgun (WGS) entry which is preliminary data.</text>
</comment>
<feature type="chain" id="PRO_5017388843" description="Galactose oxidase" evidence="1">
    <location>
        <begin position="25"/>
        <end position="184"/>
    </location>
</feature>
<dbReference type="EMBL" id="QKYT01000501">
    <property type="protein sequence ID" value="RIA84327.1"/>
    <property type="molecule type" value="Genomic_DNA"/>
</dbReference>
<accession>A0A397SK15</accession>
<evidence type="ECO:0000256" key="1">
    <source>
        <dbReference type="SAM" id="SignalP"/>
    </source>
</evidence>
<keyword evidence="1" id="KW-0732">Signal</keyword>